<evidence type="ECO:0000256" key="1">
    <source>
        <dbReference type="SAM" id="Coils"/>
    </source>
</evidence>
<evidence type="ECO:0000259" key="2">
    <source>
        <dbReference type="Pfam" id="PF01926"/>
    </source>
</evidence>
<protein>
    <recommendedName>
        <fullName evidence="6">GTPase</fullName>
    </recommendedName>
</protein>
<geneLocation type="plasmid" evidence="4">
    <name>plasmid3</name>
</geneLocation>
<dbReference type="InterPro" id="IPR027417">
    <property type="entry name" value="P-loop_NTPase"/>
</dbReference>
<sequence length="602" mass="68184">MYCEGNINNFKTAEIAQNFKKATKKFKKLLEDINTPEISNLYNEFNQELKQHDEQGFLTVAFVGQYSAGKSTIISALTGRRDILIGADITTDQTASYDWNGIKLIDTPGLFTDRKDHDEITYEAIRQSDLLVFSLTYMLFDSITAENFKKLAYELGYRWKMMLVINKMADGAGEEEELIANYSKSLQAAIKPYTLDKLPVCFIDAKDYCEGLDEKDDFLVGFSRFQTFVEELNVFVKGRSFLAKFDTPVRIVLDYVDKAQLSLTRDSNKDSVFFELLHRLSRKVRQERERLRIKVRGIALRLSAAIAHEGIILANAIGTNEDIEALAKKAENNLEKLGEKASSEIEETVKVAIESFQQQIQEVLESDLAQAFSARLEVKHKVSTHNAESGTDEEDKQKVFTQNNEFEADIERLKQQIEILKQLGKQSQFLVKYAMKPGGNKAQGAFLRAGNVAGGKLHQDIYNVGKFLGFKFKPYGAVNLAKNIGNIAKALGPIIAVVGLAGDLYAKEQEEKQYKEIAAAKRDITSQFIAMGKDSESQIEAQLREIEAQIYGETENKITEERQKEEDVITVSNEHIKQLAEIRQDFMLILQQITNELDNKEF</sequence>
<dbReference type="SUPFAM" id="SSF52540">
    <property type="entry name" value="P-loop containing nucleoside triphosphate hydrolases"/>
    <property type="match status" value="1"/>
</dbReference>
<feature type="domain" description="G" evidence="2">
    <location>
        <begin position="59"/>
        <end position="167"/>
    </location>
</feature>
<dbReference type="Proteomes" id="UP000217507">
    <property type="component" value="Plasmid Plasmid3 dna"/>
</dbReference>
<evidence type="ECO:0008006" key="6">
    <source>
        <dbReference type="Google" id="ProtNLM"/>
    </source>
</evidence>
<reference evidence="4 5" key="1">
    <citation type="submission" date="2017-06" db="EMBL/GenBank/DDBJ databases">
        <title>Genome sequencing of cyanobaciteial culture collection at National Institute for Environmental Studies (NIES).</title>
        <authorList>
            <person name="Hirose Y."/>
            <person name="Shimura Y."/>
            <person name="Fujisawa T."/>
            <person name="Nakamura Y."/>
            <person name="Kawachi M."/>
        </authorList>
    </citation>
    <scope>NUCLEOTIDE SEQUENCE [LARGE SCALE GENOMIC DNA]</scope>
    <source>
        <strain evidence="4 5">NIES-23</strain>
        <plasmid evidence="5">Plasmid Plasmid3 dna</plasmid>
    </source>
</reference>
<evidence type="ECO:0000313" key="5">
    <source>
        <dbReference type="Proteomes" id="UP000217507"/>
    </source>
</evidence>
<dbReference type="InterPro" id="IPR040576">
    <property type="entry name" value="DLP_helical"/>
</dbReference>
<dbReference type="GO" id="GO:0005525">
    <property type="term" value="F:GTP binding"/>
    <property type="evidence" value="ECO:0007669"/>
    <property type="project" value="InterPro"/>
</dbReference>
<evidence type="ECO:0000259" key="3">
    <source>
        <dbReference type="Pfam" id="PF18709"/>
    </source>
</evidence>
<dbReference type="InterPro" id="IPR006073">
    <property type="entry name" value="GTP-bd"/>
</dbReference>
<dbReference type="Gene3D" id="3.40.50.300">
    <property type="entry name" value="P-loop containing nucleotide triphosphate hydrolases"/>
    <property type="match status" value="1"/>
</dbReference>
<dbReference type="Pfam" id="PF01926">
    <property type="entry name" value="MMR_HSR1"/>
    <property type="match status" value="1"/>
</dbReference>
<feature type="coiled-coil region" evidence="1">
    <location>
        <begin position="313"/>
        <end position="347"/>
    </location>
</feature>
<organism evidence="4 5">
    <name type="scientific">Trichormus variabilis NIES-23</name>
    <dbReference type="NCBI Taxonomy" id="1973479"/>
    <lineage>
        <taxon>Bacteria</taxon>
        <taxon>Bacillati</taxon>
        <taxon>Cyanobacteriota</taxon>
        <taxon>Cyanophyceae</taxon>
        <taxon>Nostocales</taxon>
        <taxon>Nostocaceae</taxon>
        <taxon>Trichormus</taxon>
    </lineage>
</organism>
<accession>A0A1Z4KWK7</accession>
<keyword evidence="4" id="KW-0614">Plasmid</keyword>
<proteinExistence type="predicted"/>
<dbReference type="AlphaFoldDB" id="A0A1Z4KWK7"/>
<keyword evidence="1" id="KW-0175">Coiled coil</keyword>
<name>A0A1Z4KWK7_ANAVA</name>
<evidence type="ECO:0000313" key="4">
    <source>
        <dbReference type="EMBL" id="BAY73421.1"/>
    </source>
</evidence>
<gene>
    <name evidence="4" type="ORF">NIES23_62490</name>
</gene>
<feature type="domain" description="Dynamin-like helical" evidence="3">
    <location>
        <begin position="403"/>
        <end position="537"/>
    </location>
</feature>
<dbReference type="EMBL" id="AP018219">
    <property type="protein sequence ID" value="BAY73421.1"/>
    <property type="molecule type" value="Genomic_DNA"/>
</dbReference>
<feature type="coiled-coil region" evidence="1">
    <location>
        <begin position="396"/>
        <end position="423"/>
    </location>
</feature>
<dbReference type="Pfam" id="PF18709">
    <property type="entry name" value="DLP_helical"/>
    <property type="match status" value="1"/>
</dbReference>